<evidence type="ECO:0000256" key="6">
    <source>
        <dbReference type="ARBA" id="ARBA00023014"/>
    </source>
</evidence>
<dbReference type="InterPro" id="IPR006638">
    <property type="entry name" value="Elp3/MiaA/NifB-like_rSAM"/>
</dbReference>
<dbReference type="SUPFAM" id="SSF102114">
    <property type="entry name" value="Radical SAM enzymes"/>
    <property type="match status" value="1"/>
</dbReference>
<dbReference type="KEGG" id="mdv:C5Q96_02925"/>
<keyword evidence="6" id="KW-0411">Iron-sulfur</keyword>
<dbReference type="InterPro" id="IPR058240">
    <property type="entry name" value="rSAM_sf"/>
</dbReference>
<dbReference type="GeneID" id="78391209"/>
<evidence type="ECO:0000256" key="5">
    <source>
        <dbReference type="ARBA" id="ARBA00023004"/>
    </source>
</evidence>
<feature type="domain" description="Radical SAM core" evidence="7">
    <location>
        <begin position="19"/>
        <end position="251"/>
    </location>
</feature>
<dbReference type="AlphaFoldDB" id="A0A2S0L3H8"/>
<dbReference type="Pfam" id="PF04055">
    <property type="entry name" value="Radical_SAM"/>
    <property type="match status" value="1"/>
</dbReference>
<keyword evidence="4" id="KW-0479">Metal-binding</keyword>
<organism evidence="8 9">
    <name type="scientific">Mogibacterium diversum</name>
    <dbReference type="NCBI Taxonomy" id="114527"/>
    <lineage>
        <taxon>Bacteria</taxon>
        <taxon>Bacillati</taxon>
        <taxon>Bacillota</taxon>
        <taxon>Clostridia</taxon>
        <taxon>Peptostreptococcales</taxon>
        <taxon>Anaerovoracaceae</taxon>
        <taxon>Mogibacterium</taxon>
    </lineage>
</organism>
<dbReference type="SFLD" id="SFLDG01091">
    <property type="entry name" value="uncharacterized_CHP01210-like"/>
    <property type="match status" value="1"/>
</dbReference>
<evidence type="ECO:0000256" key="4">
    <source>
        <dbReference type="ARBA" id="ARBA00022723"/>
    </source>
</evidence>
<dbReference type="SFLD" id="SFLDG01086">
    <property type="entry name" value="elongater_protein-like"/>
    <property type="match status" value="1"/>
</dbReference>
<dbReference type="InterPro" id="IPR005911">
    <property type="entry name" value="YhcC-like"/>
</dbReference>
<gene>
    <name evidence="8" type="ORF">C5Q96_02925</name>
</gene>
<keyword evidence="5" id="KW-0408">Iron</keyword>
<dbReference type="NCBIfam" id="TIGR01212">
    <property type="entry name" value="TIGR01212 family radical SAM protein"/>
    <property type="match status" value="1"/>
</dbReference>
<dbReference type="InterPro" id="IPR023404">
    <property type="entry name" value="rSAM_horseshoe"/>
</dbReference>
<dbReference type="GO" id="GO:0046872">
    <property type="term" value="F:metal ion binding"/>
    <property type="evidence" value="ECO:0007669"/>
    <property type="project" value="UniProtKB-KW"/>
</dbReference>
<dbReference type="SFLD" id="SFLDS00029">
    <property type="entry name" value="Radical_SAM"/>
    <property type="match status" value="1"/>
</dbReference>
<dbReference type="Proteomes" id="UP000237883">
    <property type="component" value="Chromosome"/>
</dbReference>
<dbReference type="Gene3D" id="3.80.30.20">
    <property type="entry name" value="tm_1862 like domain"/>
    <property type="match status" value="1"/>
</dbReference>
<dbReference type="Pfam" id="PF16199">
    <property type="entry name" value="Radical_SAM_C"/>
    <property type="match status" value="1"/>
</dbReference>
<evidence type="ECO:0000313" key="8">
    <source>
        <dbReference type="EMBL" id="AVM47862.1"/>
    </source>
</evidence>
<keyword evidence="3" id="KW-0949">S-adenosyl-L-methionine</keyword>
<evidence type="ECO:0000259" key="7">
    <source>
        <dbReference type="PROSITE" id="PS51918"/>
    </source>
</evidence>
<dbReference type="InterPro" id="IPR039661">
    <property type="entry name" value="ELP3"/>
</dbReference>
<protein>
    <submittedName>
        <fullName evidence="8">TIGR01212 family radical SAM protein</fullName>
    </submittedName>
</protein>
<accession>A0A2S0L3H8</accession>
<dbReference type="EMBL" id="CP027228">
    <property type="protein sequence ID" value="AVM47862.1"/>
    <property type="molecule type" value="Genomic_DNA"/>
</dbReference>
<dbReference type="PANTHER" id="PTHR11135">
    <property type="entry name" value="HISTONE ACETYLTRANSFERASE-RELATED"/>
    <property type="match status" value="1"/>
</dbReference>
<evidence type="ECO:0000256" key="1">
    <source>
        <dbReference type="ARBA" id="ARBA00001966"/>
    </source>
</evidence>
<dbReference type="OrthoDB" id="9801689at2"/>
<keyword evidence="9" id="KW-1185">Reference proteome</keyword>
<dbReference type="InterPro" id="IPR007197">
    <property type="entry name" value="rSAM"/>
</dbReference>
<keyword evidence="2" id="KW-0004">4Fe-4S</keyword>
<evidence type="ECO:0000256" key="3">
    <source>
        <dbReference type="ARBA" id="ARBA00022691"/>
    </source>
</evidence>
<reference evidence="9" key="1">
    <citation type="submission" date="2018-02" db="EMBL/GenBank/DDBJ databases">
        <authorList>
            <person name="Holder M.E."/>
            <person name="Ajami N.J."/>
            <person name="Petrosino J.F."/>
        </authorList>
    </citation>
    <scope>NUCLEOTIDE SEQUENCE [LARGE SCALE GENOMIC DNA]</scope>
    <source>
        <strain evidence="9">CCUG 47132</strain>
    </source>
</reference>
<dbReference type="PANTHER" id="PTHR11135:SF1">
    <property type="entry name" value="PROTEIN YHCC"/>
    <property type="match status" value="1"/>
</dbReference>
<sequence length="299" mass="34057">MKFTDSQRFYSINTYLKGRFGKKMAKLSIEAGFTCPNRDGKVSYGGCKFCSSGGSGELASDISGQIRLLSDKWPNAGHLAYFQSHTNTYASVNVLRSKYYAALSHPEIEGIVIATRPDCLDDKILDLLAEINENHFMWIELGLQTIHEKTLNSMNIGYHLTDYDKAIYELSKRKIKTVTHLILGLPGETERDMFESLHHVTNSGIFGIKLHLMNIVSTSPLYREMPEYVSFDSLESYVDLVVRMIEEIPPDITIHRLTGDVPRKLLISPEWSYKKRTILNAINRELRIRDTFQGAKLNK</sequence>
<proteinExistence type="predicted"/>
<dbReference type="RefSeq" id="WP_106056941.1">
    <property type="nucleotide sequence ID" value="NZ_CP027228.1"/>
</dbReference>
<name>A0A2S0L3H8_9FIRM</name>
<dbReference type="GO" id="GO:0003824">
    <property type="term" value="F:catalytic activity"/>
    <property type="evidence" value="ECO:0007669"/>
    <property type="project" value="InterPro"/>
</dbReference>
<dbReference type="InterPro" id="IPR032432">
    <property type="entry name" value="Radical_SAM_C"/>
</dbReference>
<evidence type="ECO:0000313" key="9">
    <source>
        <dbReference type="Proteomes" id="UP000237883"/>
    </source>
</evidence>
<evidence type="ECO:0000256" key="2">
    <source>
        <dbReference type="ARBA" id="ARBA00022485"/>
    </source>
</evidence>
<dbReference type="GO" id="GO:0051539">
    <property type="term" value="F:4 iron, 4 sulfur cluster binding"/>
    <property type="evidence" value="ECO:0007669"/>
    <property type="project" value="UniProtKB-KW"/>
</dbReference>
<dbReference type="SMART" id="SM00729">
    <property type="entry name" value="Elp3"/>
    <property type="match status" value="1"/>
</dbReference>
<dbReference type="PROSITE" id="PS51918">
    <property type="entry name" value="RADICAL_SAM"/>
    <property type="match status" value="1"/>
</dbReference>
<comment type="cofactor">
    <cofactor evidence="1">
        <name>[4Fe-4S] cluster</name>
        <dbReference type="ChEBI" id="CHEBI:49883"/>
    </cofactor>
</comment>